<sequence length="83" mass="9664">MSCIRSNCIILRSVFCFRFHDDFCAVNFVQKFSVTVKNPEPHILHHISVLSVCFVTLYSGFVVVGGFCFYFAFFLNFTFYILL</sequence>
<gene>
    <name evidence="1" type="ORF">L2E82_02843</name>
</gene>
<organism evidence="1 2">
    <name type="scientific">Cichorium intybus</name>
    <name type="common">Chicory</name>
    <dbReference type="NCBI Taxonomy" id="13427"/>
    <lineage>
        <taxon>Eukaryota</taxon>
        <taxon>Viridiplantae</taxon>
        <taxon>Streptophyta</taxon>
        <taxon>Embryophyta</taxon>
        <taxon>Tracheophyta</taxon>
        <taxon>Spermatophyta</taxon>
        <taxon>Magnoliopsida</taxon>
        <taxon>eudicotyledons</taxon>
        <taxon>Gunneridae</taxon>
        <taxon>Pentapetalae</taxon>
        <taxon>asterids</taxon>
        <taxon>campanulids</taxon>
        <taxon>Asterales</taxon>
        <taxon>Asteraceae</taxon>
        <taxon>Cichorioideae</taxon>
        <taxon>Cichorieae</taxon>
        <taxon>Cichoriinae</taxon>
        <taxon>Cichorium</taxon>
    </lineage>
</organism>
<evidence type="ECO:0000313" key="2">
    <source>
        <dbReference type="Proteomes" id="UP001055811"/>
    </source>
</evidence>
<accession>A0ACB9H434</accession>
<dbReference type="Proteomes" id="UP001055811">
    <property type="component" value="Linkage Group LG01"/>
</dbReference>
<protein>
    <submittedName>
        <fullName evidence="1">Uncharacterized protein</fullName>
    </submittedName>
</protein>
<reference evidence="2" key="1">
    <citation type="journal article" date="2022" name="Mol. Ecol. Resour.">
        <title>The genomes of chicory, endive, great burdock and yacon provide insights into Asteraceae palaeo-polyploidization history and plant inulin production.</title>
        <authorList>
            <person name="Fan W."/>
            <person name="Wang S."/>
            <person name="Wang H."/>
            <person name="Wang A."/>
            <person name="Jiang F."/>
            <person name="Liu H."/>
            <person name="Zhao H."/>
            <person name="Xu D."/>
            <person name="Zhang Y."/>
        </authorList>
    </citation>
    <scope>NUCLEOTIDE SEQUENCE [LARGE SCALE GENOMIC DNA]</scope>
    <source>
        <strain evidence="2">cv. Punajuju</strain>
    </source>
</reference>
<keyword evidence="2" id="KW-1185">Reference proteome</keyword>
<proteinExistence type="predicted"/>
<comment type="caution">
    <text evidence="1">The sequence shown here is derived from an EMBL/GenBank/DDBJ whole genome shotgun (WGS) entry which is preliminary data.</text>
</comment>
<evidence type="ECO:0000313" key="1">
    <source>
        <dbReference type="EMBL" id="KAI3790031.1"/>
    </source>
</evidence>
<dbReference type="EMBL" id="CM042009">
    <property type="protein sequence ID" value="KAI3790031.1"/>
    <property type="molecule type" value="Genomic_DNA"/>
</dbReference>
<name>A0ACB9H434_CICIN</name>
<reference evidence="1 2" key="2">
    <citation type="journal article" date="2022" name="Mol. Ecol. Resour.">
        <title>The genomes of chicory, endive, great burdock and yacon provide insights into Asteraceae paleo-polyploidization history and plant inulin production.</title>
        <authorList>
            <person name="Fan W."/>
            <person name="Wang S."/>
            <person name="Wang H."/>
            <person name="Wang A."/>
            <person name="Jiang F."/>
            <person name="Liu H."/>
            <person name="Zhao H."/>
            <person name="Xu D."/>
            <person name="Zhang Y."/>
        </authorList>
    </citation>
    <scope>NUCLEOTIDE SEQUENCE [LARGE SCALE GENOMIC DNA]</scope>
    <source>
        <strain evidence="2">cv. Punajuju</strain>
        <tissue evidence="1">Leaves</tissue>
    </source>
</reference>